<reference evidence="3" key="1">
    <citation type="submission" date="2020-05" db="EMBL/GenBank/DDBJ databases">
        <title>Phylogenomic resolution of chytrid fungi.</title>
        <authorList>
            <person name="Stajich J.E."/>
            <person name="Amses K."/>
            <person name="Simmons R."/>
            <person name="Seto K."/>
            <person name="Myers J."/>
            <person name="Bonds A."/>
            <person name="Quandt C.A."/>
            <person name="Barry K."/>
            <person name="Liu P."/>
            <person name="Grigoriev I."/>
            <person name="Longcore J.E."/>
            <person name="James T.Y."/>
        </authorList>
    </citation>
    <scope>NUCLEOTIDE SEQUENCE</scope>
    <source>
        <strain evidence="3">JEL0318</strain>
    </source>
</reference>
<keyword evidence="1" id="KW-0175">Coiled coil</keyword>
<accession>A0AAD5S4S0</accession>
<comment type="caution">
    <text evidence="3">The sequence shown here is derived from an EMBL/GenBank/DDBJ whole genome shotgun (WGS) entry which is preliminary data.</text>
</comment>
<evidence type="ECO:0000313" key="4">
    <source>
        <dbReference type="Proteomes" id="UP001212841"/>
    </source>
</evidence>
<evidence type="ECO:0000313" key="3">
    <source>
        <dbReference type="EMBL" id="KAJ3038998.1"/>
    </source>
</evidence>
<sequence>MLNNWNTPVRGPTPGPTPFYGTAAHDVSTIVIMHPQQTDLVELRSQLAVFPGFRRIIFDELGSSRVRLDTHANALTALETINAYMGMRAALAPQDHVQPPPVPNPLASSRMVYLKVPTWVTKLQANKFMCQYAPSGLQRVWYCEPQKRTQAQFSNEEAAARAVKDINSTTTLQAIYIDGLWCTCPACSHEKNGSTEQNLNPQAPEFVPGGSSRLSLSAIGHPDYTDGDFESASVIIPDIEEVKALFEEFIRSKSTVSLNQPPDTNCIHVTNAPTDLTQILFAGLQGFKKISKSSDNVYVQFADPNMTSRALRTLENLLTLGKLGVAGDVVKRAMEGVGMTLKTRRGSEKGSESPSRSRGGTPAVEEKGGKQDKAPAAPISNPVFDASKGPLVDVTEFTKNHEGDETSHLWWSMIDASYHHTLYNMSTEKVRKRSIKQKLRAPKSTRLLMCDSNTQEKKMHDFANHWLLKVKAKDDELRNKSNEITNLKAELQSIKNTGATDKVLKELQIAKEALEAQRKAHATEVQELNLKCKQRQTEKTKLEVSERELKAKIAMSTKEIEGYIAALKEKDEKIAELRDGDRNGAVLALKKELEDVRKEWGQKVEELTKEKNLLVSQRGNTCALYEASLKRLEDDKLATATELKRVTEERQKEQLAANVELRMAREEHQKDKAELQKVIEQRKADEKAHAAELEEVRNEYQQTIDSAAADLLAADKRREE</sequence>
<feature type="coiled-coil region" evidence="1">
    <location>
        <begin position="470"/>
        <end position="531"/>
    </location>
</feature>
<keyword evidence="4" id="KW-1185">Reference proteome</keyword>
<dbReference type="Proteomes" id="UP001212841">
    <property type="component" value="Unassembled WGS sequence"/>
</dbReference>
<dbReference type="Pfam" id="PF07145">
    <property type="entry name" value="PAM2"/>
    <property type="match status" value="1"/>
</dbReference>
<dbReference type="AlphaFoldDB" id="A0AAD5S4S0"/>
<feature type="coiled-coil region" evidence="1">
    <location>
        <begin position="590"/>
        <end position="710"/>
    </location>
</feature>
<feature type="region of interest" description="Disordered" evidence="2">
    <location>
        <begin position="340"/>
        <end position="387"/>
    </location>
</feature>
<protein>
    <submittedName>
        <fullName evidence="3">Uncharacterized protein</fullName>
    </submittedName>
</protein>
<organism evidence="3 4">
    <name type="scientific">Rhizophlyctis rosea</name>
    <dbReference type="NCBI Taxonomy" id="64517"/>
    <lineage>
        <taxon>Eukaryota</taxon>
        <taxon>Fungi</taxon>
        <taxon>Fungi incertae sedis</taxon>
        <taxon>Chytridiomycota</taxon>
        <taxon>Chytridiomycota incertae sedis</taxon>
        <taxon>Chytridiomycetes</taxon>
        <taxon>Rhizophlyctidales</taxon>
        <taxon>Rhizophlyctidaceae</taxon>
        <taxon>Rhizophlyctis</taxon>
    </lineage>
</organism>
<evidence type="ECO:0000256" key="1">
    <source>
        <dbReference type="SAM" id="Coils"/>
    </source>
</evidence>
<evidence type="ECO:0000256" key="2">
    <source>
        <dbReference type="SAM" id="MobiDB-lite"/>
    </source>
</evidence>
<dbReference type="InterPro" id="IPR009818">
    <property type="entry name" value="PAM2_motif"/>
</dbReference>
<feature type="compositionally biased region" description="Basic and acidic residues" evidence="2">
    <location>
        <begin position="364"/>
        <end position="373"/>
    </location>
</feature>
<proteinExistence type="predicted"/>
<dbReference type="EMBL" id="JADGJD010001677">
    <property type="protein sequence ID" value="KAJ3038998.1"/>
    <property type="molecule type" value="Genomic_DNA"/>
</dbReference>
<gene>
    <name evidence="3" type="ORF">HK097_002967</name>
</gene>
<name>A0AAD5S4S0_9FUNG</name>
<feature type="non-terminal residue" evidence="3">
    <location>
        <position position="720"/>
    </location>
</feature>